<proteinExistence type="predicted"/>
<organism evidence="1 2">
    <name type="scientific">Panagrolaimus sp. JU765</name>
    <dbReference type="NCBI Taxonomy" id="591449"/>
    <lineage>
        <taxon>Eukaryota</taxon>
        <taxon>Metazoa</taxon>
        <taxon>Ecdysozoa</taxon>
        <taxon>Nematoda</taxon>
        <taxon>Chromadorea</taxon>
        <taxon>Rhabditida</taxon>
        <taxon>Tylenchina</taxon>
        <taxon>Panagrolaimomorpha</taxon>
        <taxon>Panagrolaimoidea</taxon>
        <taxon>Panagrolaimidae</taxon>
        <taxon>Panagrolaimus</taxon>
    </lineage>
</organism>
<dbReference type="WBParaSite" id="JU765_v2.g14253.t1">
    <property type="protein sequence ID" value="JU765_v2.g14253.t1"/>
    <property type="gene ID" value="JU765_v2.g14253"/>
</dbReference>
<dbReference type="Proteomes" id="UP000887576">
    <property type="component" value="Unplaced"/>
</dbReference>
<sequence length="113" mass="12594">MFQGIGGGMTFSSIGYITSAWAPIASSGLFLSWLTCYTQLAPLIVMPTAGMFCESSFGWPGVYYLQGALTLIFFALFYFIYRDSPRFHRNVSDKELSTIEKSKVGISMEKKSK</sequence>
<reference evidence="2" key="1">
    <citation type="submission" date="2022-11" db="UniProtKB">
        <authorList>
            <consortium name="WormBaseParasite"/>
        </authorList>
    </citation>
    <scope>IDENTIFICATION</scope>
</reference>
<evidence type="ECO:0000313" key="1">
    <source>
        <dbReference type="Proteomes" id="UP000887576"/>
    </source>
</evidence>
<protein>
    <submittedName>
        <fullName evidence="2">Major facilitator superfamily (MFS) profile domain-containing protein</fullName>
    </submittedName>
</protein>
<accession>A0AC34Q9T3</accession>
<evidence type="ECO:0000313" key="2">
    <source>
        <dbReference type="WBParaSite" id="JU765_v2.g14253.t1"/>
    </source>
</evidence>
<name>A0AC34Q9T3_9BILA</name>